<feature type="domain" description="DUF8082" evidence="1">
    <location>
        <begin position="316"/>
        <end position="382"/>
    </location>
</feature>
<dbReference type="Pfam" id="PF26309">
    <property type="entry name" value="DUF8082"/>
    <property type="match status" value="1"/>
</dbReference>
<organism evidence="3">
    <name type="scientific">Thermocrinis ruber</name>
    <dbReference type="NCBI Taxonomy" id="75906"/>
    <lineage>
        <taxon>Bacteria</taxon>
        <taxon>Pseudomonadati</taxon>
        <taxon>Aquificota</taxon>
        <taxon>Aquificia</taxon>
        <taxon>Aquificales</taxon>
        <taxon>Aquificaceae</taxon>
        <taxon>Thermocrinis</taxon>
    </lineage>
</organism>
<name>W0DAD1_9AQUI</name>
<dbReference type="HOGENOM" id="CLU_779981_0_0_0"/>
<keyword evidence="3" id="KW-1185">Reference proteome</keyword>
<evidence type="ECO:0000259" key="1">
    <source>
        <dbReference type="Pfam" id="PF26309"/>
    </source>
</evidence>
<evidence type="ECO:0000313" key="3">
    <source>
        <dbReference type="Proteomes" id="UP000018914"/>
    </source>
</evidence>
<dbReference type="InterPro" id="IPR058395">
    <property type="entry name" value="DUF8082"/>
</dbReference>
<dbReference type="KEGG" id="trd:THERU_00935"/>
<protein>
    <recommendedName>
        <fullName evidence="1">DUF8082 domain-containing protein</fullName>
    </recommendedName>
</protein>
<dbReference type="STRING" id="75906.THERU_00935"/>
<dbReference type="AlphaFoldDB" id="W0DAD1"/>
<sequence length="384" mass="44900">MQRIELYKDLNLESVNLKEIFREIQDKSESGYLKITYWDQEDYIFYAGGKPIGGATYDRQGRKMTLDYLNYRIRNYNGTLSFYKLPTLEVLVFKYKELKFPTPYNFVSYGDEFLAPVKTTMVDPNRVLQQVKRSHLNGYIVIGDDENYKCMLFLQGGNSIAFYNGKQFIRKGNVRFSVKRETDYVGVYSTEPEFSLLLSCMDTLKLDEEYDFKSKEELEAIEKSITSRKSTCLLDATLSNGDRLYQFFYSGAFIVRILHSREELASASRIDIKPGTENRLKVFSIDVPLEIGSVNVEFVYEDADRKVYTSYVPEDKVTKLKKFFIEEIGPIGSFLWNRILKSNGLDEAKLSKDDFEKLVNILRDEIPDERHRDKFIEKVRRLET</sequence>
<dbReference type="Proteomes" id="UP000018914">
    <property type="component" value="Chromosome"/>
</dbReference>
<proteinExistence type="predicted"/>
<accession>W0DAD1</accession>
<gene>
    <name evidence="2" type="ORF">THERU_00935</name>
</gene>
<evidence type="ECO:0000313" key="2">
    <source>
        <dbReference type="EMBL" id="AHE95459.1"/>
    </source>
</evidence>
<dbReference type="OrthoDB" id="10662at2"/>
<dbReference type="EMBL" id="CP007028">
    <property type="protein sequence ID" value="AHE95459.1"/>
    <property type="molecule type" value="Genomic_DNA"/>
</dbReference>
<reference evidence="2 3" key="1">
    <citation type="submission" date="2013-12" db="EMBL/GenBank/DDBJ databases">
        <authorList>
            <consortium name="DOE Joint Genome Institute"/>
            <person name="Eisen J."/>
            <person name="Huntemann M."/>
            <person name="Han J."/>
            <person name="Chen A."/>
            <person name="Kyrpides N."/>
            <person name="Mavromatis K."/>
            <person name="Markowitz V."/>
            <person name="Palaniappan K."/>
            <person name="Ivanova N."/>
            <person name="Schaumberg A."/>
            <person name="Pati A."/>
            <person name="Liolios K."/>
            <person name="Nordberg H.P."/>
            <person name="Cantor M.N."/>
            <person name="Hua S.X."/>
            <person name="Woyke T."/>
        </authorList>
    </citation>
    <scope>NUCLEOTIDE SEQUENCE [LARGE SCALE GENOMIC DNA]</scope>
    <source>
        <strain evidence="2 3">DSM 23557</strain>
    </source>
</reference>
<dbReference type="RefSeq" id="WP_025305407.1">
    <property type="nucleotide sequence ID" value="NZ_CP007028.1"/>
</dbReference>